<comment type="similarity">
    <text evidence="2 7">Belongs to the PhoU family.</text>
</comment>
<dbReference type="PATRIC" id="fig|37916.4.peg.1321"/>
<comment type="subcellular location">
    <subcellularLocation>
        <location evidence="1 7">Cytoplasm</location>
    </subcellularLocation>
</comment>
<keyword evidence="10" id="KW-1185">Reference proteome</keyword>
<evidence type="ECO:0000256" key="7">
    <source>
        <dbReference type="PIRNR" id="PIRNR003107"/>
    </source>
</evidence>
<gene>
    <name evidence="9" type="ORF">MCHLDSM_01426</name>
</gene>
<proteinExistence type="inferred from homology"/>
<dbReference type="RefSeq" id="WP_048469332.1">
    <property type="nucleotide sequence ID" value="NZ_JYNL01000010.1"/>
</dbReference>
<dbReference type="GO" id="GO:0005737">
    <property type="term" value="C:cytoplasm"/>
    <property type="evidence" value="ECO:0007669"/>
    <property type="project" value="UniProtKB-SubCell"/>
</dbReference>
<dbReference type="PIRSF" id="PIRSF003107">
    <property type="entry name" value="PhoU"/>
    <property type="match status" value="1"/>
</dbReference>
<evidence type="ECO:0000256" key="2">
    <source>
        <dbReference type="ARBA" id="ARBA00008107"/>
    </source>
</evidence>
<name>A0A0J6WI69_9MYCO</name>
<keyword evidence="6 7" id="KW-0592">Phosphate transport</keyword>
<evidence type="ECO:0000313" key="10">
    <source>
        <dbReference type="Proteomes" id="UP000036513"/>
    </source>
</evidence>
<evidence type="ECO:0000259" key="8">
    <source>
        <dbReference type="Pfam" id="PF01895"/>
    </source>
</evidence>
<dbReference type="InterPro" id="IPR026022">
    <property type="entry name" value="PhoU_dom"/>
</dbReference>
<dbReference type="InterPro" id="IPR028366">
    <property type="entry name" value="PhoU"/>
</dbReference>
<protein>
    <recommendedName>
        <fullName evidence="7">Phosphate-specific transport system accessory protein PhoU</fullName>
    </recommendedName>
</protein>
<dbReference type="AlphaFoldDB" id="A0A0J6WI69"/>
<comment type="caution">
    <text evidence="9">The sequence shown here is derived from an EMBL/GenBank/DDBJ whole genome shotgun (WGS) entry which is preliminary data.</text>
</comment>
<dbReference type="PANTHER" id="PTHR42930:SF3">
    <property type="entry name" value="PHOSPHATE-SPECIFIC TRANSPORT SYSTEM ACCESSORY PROTEIN PHOU"/>
    <property type="match status" value="1"/>
</dbReference>
<organism evidence="9 10">
    <name type="scientific">Mycolicibacterium chlorophenolicum</name>
    <dbReference type="NCBI Taxonomy" id="37916"/>
    <lineage>
        <taxon>Bacteria</taxon>
        <taxon>Bacillati</taxon>
        <taxon>Actinomycetota</taxon>
        <taxon>Actinomycetes</taxon>
        <taxon>Mycobacteriales</taxon>
        <taxon>Mycobacteriaceae</taxon>
        <taxon>Mycolicibacterium</taxon>
    </lineage>
</organism>
<dbReference type="Proteomes" id="UP000036513">
    <property type="component" value="Unassembled WGS sequence"/>
</dbReference>
<feature type="domain" description="PhoU" evidence="8">
    <location>
        <begin position="122"/>
        <end position="204"/>
    </location>
</feature>
<evidence type="ECO:0000256" key="3">
    <source>
        <dbReference type="ARBA" id="ARBA00011738"/>
    </source>
</evidence>
<comment type="subunit">
    <text evidence="3 7">Homodimer.</text>
</comment>
<dbReference type="NCBIfam" id="TIGR02135">
    <property type="entry name" value="phoU_full"/>
    <property type="match status" value="1"/>
</dbReference>
<dbReference type="SMR" id="A0A0J6WI69"/>
<dbReference type="PANTHER" id="PTHR42930">
    <property type="entry name" value="PHOSPHATE-SPECIFIC TRANSPORT SYSTEM ACCESSORY PROTEIN PHOU"/>
    <property type="match status" value="1"/>
</dbReference>
<reference evidence="9 10" key="1">
    <citation type="journal article" date="2015" name="Genome Biol. Evol.">
        <title>Characterization of Three Mycobacterium spp. with Potential Use in Bioremediation by Genome Sequencing and Comparative Genomics.</title>
        <authorList>
            <person name="Das S."/>
            <person name="Pettersson B.M."/>
            <person name="Behra P.R."/>
            <person name="Ramesh M."/>
            <person name="Dasgupta S."/>
            <person name="Bhattacharya A."/>
            <person name="Kirsebom L.A."/>
        </authorList>
    </citation>
    <scope>NUCLEOTIDE SEQUENCE [LARGE SCALE GENOMIC DNA]</scope>
    <source>
        <strain evidence="9 10">DSM 43826</strain>
    </source>
</reference>
<keyword evidence="4 7" id="KW-0813">Transport</keyword>
<evidence type="ECO:0000256" key="6">
    <source>
        <dbReference type="ARBA" id="ARBA00022592"/>
    </source>
</evidence>
<dbReference type="Pfam" id="PF01895">
    <property type="entry name" value="PhoU"/>
    <property type="match status" value="2"/>
</dbReference>
<feature type="domain" description="PhoU" evidence="8">
    <location>
        <begin position="16"/>
        <end position="103"/>
    </location>
</feature>
<evidence type="ECO:0000256" key="4">
    <source>
        <dbReference type="ARBA" id="ARBA00022448"/>
    </source>
</evidence>
<dbReference type="SUPFAM" id="SSF109755">
    <property type="entry name" value="PhoU-like"/>
    <property type="match status" value="1"/>
</dbReference>
<dbReference type="STRING" id="37916.MCHLDSM_01426"/>
<evidence type="ECO:0000256" key="5">
    <source>
        <dbReference type="ARBA" id="ARBA00022490"/>
    </source>
</evidence>
<dbReference type="FunFam" id="1.20.58.220:FF:000004">
    <property type="entry name" value="Phosphate-specific transport system accessory protein PhoU"/>
    <property type="match status" value="1"/>
</dbReference>
<sequence length="221" mass="24136">MRTEFHDTLESLVTDLAEMCGRASAMMRSATTALLDANLSEAEHLRVELPELSALGTSVHDRAYHLLALQAPVARDLRTVVSALHIGADADRMGALASHVARTAVRRYPERAVPDEVSDLFTEMGATAVQLAADARDAVRARDTALAERICVGDERMDDLHRQLFVRVVGPHWRHGPMGAADVVLLGRFHERFADHAVEIARRVYFQATGAQLAAQPVGLS</sequence>
<accession>A0A0J6WI69</accession>
<dbReference type="Gene3D" id="1.20.58.220">
    <property type="entry name" value="Phosphate transport system protein phou homolog 2, domain 2"/>
    <property type="match status" value="1"/>
</dbReference>
<evidence type="ECO:0000256" key="1">
    <source>
        <dbReference type="ARBA" id="ARBA00004496"/>
    </source>
</evidence>
<dbReference type="GO" id="GO:0030643">
    <property type="term" value="P:intracellular phosphate ion homeostasis"/>
    <property type="evidence" value="ECO:0007669"/>
    <property type="project" value="InterPro"/>
</dbReference>
<keyword evidence="5 7" id="KW-0963">Cytoplasm</keyword>
<dbReference type="GO" id="GO:0006817">
    <property type="term" value="P:phosphate ion transport"/>
    <property type="evidence" value="ECO:0007669"/>
    <property type="project" value="UniProtKB-KW"/>
</dbReference>
<evidence type="ECO:0000313" key="9">
    <source>
        <dbReference type="EMBL" id="KMO82274.1"/>
    </source>
</evidence>
<dbReference type="GO" id="GO:0045936">
    <property type="term" value="P:negative regulation of phosphate metabolic process"/>
    <property type="evidence" value="ECO:0007669"/>
    <property type="project" value="InterPro"/>
</dbReference>
<dbReference type="InterPro" id="IPR038078">
    <property type="entry name" value="PhoU-like_sf"/>
</dbReference>
<comment type="function">
    <text evidence="7">Plays a role in the regulation of phosphate uptake.</text>
</comment>
<dbReference type="EMBL" id="JYNL01000010">
    <property type="protein sequence ID" value="KMO82274.1"/>
    <property type="molecule type" value="Genomic_DNA"/>
</dbReference>